<dbReference type="PANTHER" id="PTHR48105">
    <property type="entry name" value="THIOREDOXIN REDUCTASE 1-RELATED-RELATED"/>
    <property type="match status" value="1"/>
</dbReference>
<dbReference type="CDD" id="cd02974">
    <property type="entry name" value="AhpF_NTD_N"/>
    <property type="match status" value="1"/>
</dbReference>
<evidence type="ECO:0000259" key="4">
    <source>
        <dbReference type="Pfam" id="PF13192"/>
    </source>
</evidence>
<evidence type="ECO:0000259" key="3">
    <source>
        <dbReference type="Pfam" id="PF07992"/>
    </source>
</evidence>
<organism evidence="5 6">
    <name type="scientific">Peptacetobacter hominis</name>
    <dbReference type="NCBI Taxonomy" id="2743610"/>
    <lineage>
        <taxon>Bacteria</taxon>
        <taxon>Bacillati</taxon>
        <taxon>Bacillota</taxon>
        <taxon>Clostridia</taxon>
        <taxon>Peptostreptococcales</taxon>
        <taxon>Peptostreptococcaceae</taxon>
        <taxon>Peptacetobacter</taxon>
    </lineage>
</organism>
<dbReference type="AlphaFoldDB" id="A0A544QVC3"/>
<dbReference type="InterPro" id="IPR017561">
    <property type="entry name" value="AhpF_homologue_put"/>
</dbReference>
<proteinExistence type="predicted"/>
<dbReference type="Proteomes" id="UP000317863">
    <property type="component" value="Unassembled WGS sequence"/>
</dbReference>
<keyword evidence="1" id="KW-0285">Flavoprotein</keyword>
<dbReference type="RefSeq" id="WP_142535910.1">
    <property type="nucleotide sequence ID" value="NZ_SGJB01000008.1"/>
</dbReference>
<dbReference type="OrthoDB" id="9806179at2"/>
<protein>
    <submittedName>
        <fullName evidence="5">FAD-dependent oxidoreductase</fullName>
    </submittedName>
</protein>
<dbReference type="SUPFAM" id="SSF51905">
    <property type="entry name" value="FAD/NAD(P)-binding domain"/>
    <property type="match status" value="1"/>
</dbReference>
<dbReference type="NCBIfam" id="TIGR03143">
    <property type="entry name" value="AhpF_homolog"/>
    <property type="match status" value="1"/>
</dbReference>
<name>A0A544QVC3_9FIRM</name>
<comment type="caution">
    <text evidence="5">The sequence shown here is derived from an EMBL/GenBank/DDBJ whole genome shotgun (WGS) entry which is preliminary data.</text>
</comment>
<dbReference type="InterPro" id="IPR036188">
    <property type="entry name" value="FAD/NAD-bd_sf"/>
</dbReference>
<dbReference type="InterPro" id="IPR023753">
    <property type="entry name" value="FAD/NAD-binding_dom"/>
</dbReference>
<accession>A0A544QVC3</accession>
<evidence type="ECO:0000256" key="1">
    <source>
        <dbReference type="ARBA" id="ARBA00022630"/>
    </source>
</evidence>
<sequence length="538" mass="59626">MVKYDAVVIGGGAAGFAAAIYLARAQYTVLVIEKEKFGGQITITSEVVNYPGIISTDGKKLTEGMRIQAENFGAEFMLAQVEKIDFSGEVKKIYTDKGEIETYGIVLATGASPRRAGFKGEEEFRGRGVAYCATCDGEFFTGKEVFVVGGGFAAAEEAIFLTKYARKVTILVRGESFTCAESIVEEVLKNDLIEVRYNTEVKEVGGESSLQYAVFEDKKEGKIYRYDSQNGENFGMFVFAGYEPANKLFKDVLETDERGYLVTDRNQKTSEDAVYGAGDICIKNLRQVVTAVSDGAIAATSLEKDIYAVHRKYGIKREPMKKSKPEVNKETSENISSDSFIDDNIKESLKPVFEKFENNITVKVNLNNTAFSNELKGFSEEFSKLCGKIKFVYEEISDDEPSSMMIYNGNGEYTGIRYCAVPGGHEFNSFIIALYNAAGPGQPIDSKIKEKIESIDKNIDIKIAISLSCTMCPELVMAVQRAASLNKNINVSIYDIMHFEELKNRYSIMSVPCMIINDEQVMFGKKNITEISEILASI</sequence>
<dbReference type="InterPro" id="IPR012336">
    <property type="entry name" value="Thioredoxin-like_fold"/>
</dbReference>
<keyword evidence="6" id="KW-1185">Reference proteome</keyword>
<dbReference type="Pfam" id="PF07992">
    <property type="entry name" value="Pyr_redox_2"/>
    <property type="match status" value="1"/>
</dbReference>
<dbReference type="SUPFAM" id="SSF52833">
    <property type="entry name" value="Thioredoxin-like"/>
    <property type="match status" value="2"/>
</dbReference>
<gene>
    <name evidence="5" type="ORF">EXD82_05465</name>
</gene>
<dbReference type="PRINTS" id="PR00368">
    <property type="entry name" value="FADPNR"/>
</dbReference>
<keyword evidence="2" id="KW-0560">Oxidoreductase</keyword>
<dbReference type="EMBL" id="SGJB01000008">
    <property type="protein sequence ID" value="TQQ84639.1"/>
    <property type="molecule type" value="Genomic_DNA"/>
</dbReference>
<evidence type="ECO:0000256" key="2">
    <source>
        <dbReference type="ARBA" id="ARBA00023002"/>
    </source>
</evidence>
<dbReference type="PRINTS" id="PR00469">
    <property type="entry name" value="PNDRDTASEII"/>
</dbReference>
<feature type="domain" description="Thioredoxin-like fold" evidence="4">
    <location>
        <begin position="460"/>
        <end position="534"/>
    </location>
</feature>
<feature type="domain" description="FAD/NAD(P)-binding" evidence="3">
    <location>
        <begin position="4"/>
        <end position="295"/>
    </location>
</feature>
<dbReference type="InterPro" id="IPR044142">
    <property type="entry name" value="AhpF_NTD_N"/>
</dbReference>
<evidence type="ECO:0000313" key="5">
    <source>
        <dbReference type="EMBL" id="TQQ84639.1"/>
    </source>
</evidence>
<dbReference type="InterPro" id="IPR036249">
    <property type="entry name" value="Thioredoxin-like_sf"/>
</dbReference>
<evidence type="ECO:0000313" key="6">
    <source>
        <dbReference type="Proteomes" id="UP000317863"/>
    </source>
</evidence>
<dbReference type="GO" id="GO:0016491">
    <property type="term" value="F:oxidoreductase activity"/>
    <property type="evidence" value="ECO:0007669"/>
    <property type="project" value="UniProtKB-KW"/>
</dbReference>
<dbReference type="Gene3D" id="3.50.50.60">
    <property type="entry name" value="FAD/NAD(P)-binding domain"/>
    <property type="match status" value="2"/>
</dbReference>
<dbReference type="Gene3D" id="3.40.30.80">
    <property type="match status" value="1"/>
</dbReference>
<dbReference type="Pfam" id="PF13192">
    <property type="entry name" value="Thioredoxin_3"/>
    <property type="match status" value="1"/>
</dbReference>
<reference evidence="5 6" key="1">
    <citation type="submission" date="2019-02" db="EMBL/GenBank/DDBJ databases">
        <title>Peptostreptococcaceae bacterium ZHW00191 nov., a new bacterium isolated from the human gut.</title>
        <authorList>
            <person name="Zhou H.-W."/>
            <person name="Chen X.-J."/>
        </authorList>
    </citation>
    <scope>NUCLEOTIDE SEQUENCE [LARGE SCALE GENOMIC DNA]</scope>
    <source>
        <strain evidence="5 6">ZHW00191</strain>
    </source>
</reference>
<dbReference type="InterPro" id="IPR050097">
    <property type="entry name" value="Ferredoxin-NADP_redctase_2"/>
</dbReference>